<feature type="signal peptide" evidence="3">
    <location>
        <begin position="1"/>
        <end position="23"/>
    </location>
</feature>
<accession>A0A550CU10</accession>
<dbReference type="InterPro" id="IPR012951">
    <property type="entry name" value="BBE"/>
</dbReference>
<keyword evidence="6" id="KW-1185">Reference proteome</keyword>
<feature type="domain" description="FAD-binding PCMH-type" evidence="4">
    <location>
        <begin position="117"/>
        <end position="302"/>
    </location>
</feature>
<dbReference type="SUPFAM" id="SSF56176">
    <property type="entry name" value="FAD-binding/transporter-associated domain-like"/>
    <property type="match status" value="1"/>
</dbReference>
<evidence type="ECO:0000256" key="1">
    <source>
        <dbReference type="ARBA" id="ARBA00005466"/>
    </source>
</evidence>
<keyword evidence="3" id="KW-0732">Signal</keyword>
<dbReference type="InterPro" id="IPR016169">
    <property type="entry name" value="FAD-bd_PCMH_sub2"/>
</dbReference>
<comment type="similarity">
    <text evidence="1">Belongs to the oxygen-dependent FAD-linked oxidoreductase family.</text>
</comment>
<evidence type="ECO:0000256" key="3">
    <source>
        <dbReference type="SAM" id="SignalP"/>
    </source>
</evidence>
<protein>
    <recommendedName>
        <fullName evidence="4">FAD-binding PCMH-type domain-containing protein</fullName>
    </recommendedName>
</protein>
<dbReference type="PANTHER" id="PTHR13878:SF91">
    <property type="entry name" value="FAD BINDING DOMAIN PROTEIN (AFU_ORTHOLOGUE AFUA_6G12070)-RELATED"/>
    <property type="match status" value="1"/>
</dbReference>
<dbReference type="Gene3D" id="3.30.465.10">
    <property type="match status" value="2"/>
</dbReference>
<dbReference type="Proteomes" id="UP000320762">
    <property type="component" value="Unassembled WGS sequence"/>
</dbReference>
<gene>
    <name evidence="5" type="ORF">BD626DRAFT_481274</name>
</gene>
<dbReference type="GO" id="GO:0071949">
    <property type="term" value="F:FAD binding"/>
    <property type="evidence" value="ECO:0007669"/>
    <property type="project" value="InterPro"/>
</dbReference>
<dbReference type="InterPro" id="IPR036318">
    <property type="entry name" value="FAD-bd_PCMH-like_sf"/>
</dbReference>
<sequence length="569" mass="60319">MKRVSHLLAVATVCAACTAPSSSTPAPQSLYAPSWAALNETVHGRLFRGTPFAAPCFDGDGAACSALRAGYTDEWTRASAAGAWINTQWETCQATGEQCLLSDGGAGTFSDGSTCEQGSVPDYFIDVRDPGDAAAGFAFARETGLPLVIKNTGHDYKGRSSAPGSLGLWTHNLKNISLEADFVPEGCSEKADGVEKVVIVGAGAQWADGYAFAEENNLTLVGGSDRSVGMAGGWLQGGGHGLLAPAMGLGVDRVLQYRVVTPDGTYRIANLCQNADLFWALRGGGGGTFGVVIEAAILASPRVPLQTVTVVVPAGNKDLSRQLWSVMVANGVQWAEQGWGANAMSNVAVYVNPVLTKEEAAESMAPFIEFGEKLTAAGVEGVKVVLAEVPSWGTFFAAFSTAHVAAVGNSLALASRLINRDNFATSEDQRALVDALLAADDATPGLIILATTPVAFPSAGEDTSVTPLWRESIYHITVVSPWEVNASIEEKQAHYDLASASINNLRRITKHGAYSNEADVNEPEFETSFWGDNYAALLSIKQKYDPEGLLDCWQCVGWKQDDDRFRCYL</sequence>
<feature type="chain" id="PRO_5022177664" description="FAD-binding PCMH-type domain-containing protein" evidence="3">
    <location>
        <begin position="24"/>
        <end position="569"/>
    </location>
</feature>
<dbReference type="InterPro" id="IPR016166">
    <property type="entry name" value="FAD-bd_PCMH"/>
</dbReference>
<reference evidence="5 6" key="1">
    <citation type="journal article" date="2019" name="New Phytol.">
        <title>Comparative genomics reveals unique wood-decay strategies and fruiting body development in the Schizophyllaceae.</title>
        <authorList>
            <person name="Almasi E."/>
            <person name="Sahu N."/>
            <person name="Krizsan K."/>
            <person name="Balint B."/>
            <person name="Kovacs G.M."/>
            <person name="Kiss B."/>
            <person name="Cseklye J."/>
            <person name="Drula E."/>
            <person name="Henrissat B."/>
            <person name="Nagy I."/>
            <person name="Chovatia M."/>
            <person name="Adam C."/>
            <person name="LaButti K."/>
            <person name="Lipzen A."/>
            <person name="Riley R."/>
            <person name="Grigoriev I.V."/>
            <person name="Nagy L.G."/>
        </authorList>
    </citation>
    <scope>NUCLEOTIDE SEQUENCE [LARGE SCALE GENOMIC DNA]</scope>
    <source>
        <strain evidence="5 6">NL-1724</strain>
    </source>
</reference>
<dbReference type="InterPro" id="IPR006094">
    <property type="entry name" value="Oxid_FAD_bind_N"/>
</dbReference>
<dbReference type="EMBL" id="VDMD01000002">
    <property type="protein sequence ID" value="TRM68276.1"/>
    <property type="molecule type" value="Genomic_DNA"/>
</dbReference>
<evidence type="ECO:0000313" key="5">
    <source>
        <dbReference type="EMBL" id="TRM68276.1"/>
    </source>
</evidence>
<dbReference type="Pfam" id="PF01565">
    <property type="entry name" value="FAD_binding_4"/>
    <property type="match status" value="1"/>
</dbReference>
<dbReference type="InterPro" id="IPR050432">
    <property type="entry name" value="FAD-linked_Oxidoreductases_BP"/>
</dbReference>
<comment type="caution">
    <text evidence="5">The sequence shown here is derived from an EMBL/GenBank/DDBJ whole genome shotgun (WGS) entry which is preliminary data.</text>
</comment>
<evidence type="ECO:0000256" key="2">
    <source>
        <dbReference type="ARBA" id="ARBA00023002"/>
    </source>
</evidence>
<name>A0A550CU10_9AGAR</name>
<dbReference type="GO" id="GO:0016491">
    <property type="term" value="F:oxidoreductase activity"/>
    <property type="evidence" value="ECO:0007669"/>
    <property type="project" value="UniProtKB-KW"/>
</dbReference>
<proteinExistence type="inferred from homology"/>
<dbReference type="STRING" id="97359.A0A550CU10"/>
<dbReference type="PROSITE" id="PS51387">
    <property type="entry name" value="FAD_PCMH"/>
    <property type="match status" value="1"/>
</dbReference>
<evidence type="ECO:0000259" key="4">
    <source>
        <dbReference type="PROSITE" id="PS51387"/>
    </source>
</evidence>
<dbReference type="OrthoDB" id="9983560at2759"/>
<keyword evidence="2" id="KW-0560">Oxidoreductase</keyword>
<dbReference type="PANTHER" id="PTHR13878">
    <property type="entry name" value="GULONOLACTONE OXIDASE"/>
    <property type="match status" value="1"/>
</dbReference>
<dbReference type="Pfam" id="PF08031">
    <property type="entry name" value="BBE"/>
    <property type="match status" value="1"/>
</dbReference>
<organism evidence="5 6">
    <name type="scientific">Schizophyllum amplum</name>
    <dbReference type="NCBI Taxonomy" id="97359"/>
    <lineage>
        <taxon>Eukaryota</taxon>
        <taxon>Fungi</taxon>
        <taxon>Dikarya</taxon>
        <taxon>Basidiomycota</taxon>
        <taxon>Agaricomycotina</taxon>
        <taxon>Agaricomycetes</taxon>
        <taxon>Agaricomycetidae</taxon>
        <taxon>Agaricales</taxon>
        <taxon>Schizophyllaceae</taxon>
        <taxon>Schizophyllum</taxon>
    </lineage>
</organism>
<evidence type="ECO:0000313" key="6">
    <source>
        <dbReference type="Proteomes" id="UP000320762"/>
    </source>
</evidence>
<dbReference type="AlphaFoldDB" id="A0A550CU10"/>